<evidence type="ECO:0000313" key="5">
    <source>
        <dbReference type="Proteomes" id="UP000184440"/>
    </source>
</evidence>
<feature type="transmembrane region" description="Helical" evidence="2">
    <location>
        <begin position="75"/>
        <end position="95"/>
    </location>
</feature>
<dbReference type="EMBL" id="FRCS01000004">
    <property type="protein sequence ID" value="SHN26309.1"/>
    <property type="molecule type" value="Genomic_DNA"/>
</dbReference>
<keyword evidence="4" id="KW-0012">Acyltransferase</keyword>
<dbReference type="Pfam" id="PF01757">
    <property type="entry name" value="Acyl_transf_3"/>
    <property type="match status" value="1"/>
</dbReference>
<gene>
    <name evidence="4" type="ORF">SAMN05443668_104245</name>
</gene>
<sequence length="595" mass="65189">MSVTAPAPKTAPAKGRDRYLDTLRAVAIIRVVTYHAFGFAWFPWFPAMGVMFALAGTLMVRSVDKSPFQAVKSRYRRLLPVLWAFAAIWIPLMIWHDGAPSEWGFGTNGDSPIWQLAFWILPLGDPPGSEWGETAWGVLWYLKTYLWFVALSPLLLKVFRKAPWLVLLSPFALLGLAELGILPMEDWWGSTLNDVLVYLGCWLIGFAHAEGIIKRLPLPALFAIGGVTIAAALGWLAGPGNTQALEAGGQAWFVENSSLTLALYSFGVVFILMRYSSRMEWLQRHRVIDRIITIFNSRAVTIYLWHNAALVVAMGITDRVGLYPWIVWFPLAWVLIGVAVLVFGWIEDVAAKRKPELLPGKTKAPAISVQPGSSDAPGTGAPETAAPASPAPAGPVSGGHYGSAAPYGHAGPQQPYDPYRRAGQPAPAYGGAPHYDAPHYDAPHYDAPRYDAPRYDPPYADARHSDAQHTDPRQGGARYDDARHSDPRQGDPRQGDPRQGDPRQGDPQQGGARYDDAWHGDARHSDPRQGGSGYVDPRVSDPRYGRASPQPPQHGAPADGRYDARYGAAPRPRPGGRNDDPDAGQPDRGRYPAQR</sequence>
<proteinExistence type="predicted"/>
<feature type="transmembrane region" description="Helical" evidence="2">
    <location>
        <begin position="41"/>
        <end position="63"/>
    </location>
</feature>
<evidence type="ECO:0000259" key="3">
    <source>
        <dbReference type="Pfam" id="PF01757"/>
    </source>
</evidence>
<keyword evidence="4" id="KW-0808">Transferase</keyword>
<feature type="transmembrane region" description="Helical" evidence="2">
    <location>
        <begin position="163"/>
        <end position="183"/>
    </location>
</feature>
<feature type="region of interest" description="Disordered" evidence="1">
    <location>
        <begin position="362"/>
        <end position="595"/>
    </location>
</feature>
<keyword evidence="5" id="KW-1185">Reference proteome</keyword>
<dbReference type="GO" id="GO:0016787">
    <property type="term" value="F:hydrolase activity"/>
    <property type="evidence" value="ECO:0007669"/>
    <property type="project" value="UniProtKB-KW"/>
</dbReference>
<dbReference type="Proteomes" id="UP000184440">
    <property type="component" value="Unassembled WGS sequence"/>
</dbReference>
<feature type="compositionally biased region" description="Basic and acidic residues" evidence="1">
    <location>
        <begin position="513"/>
        <end position="527"/>
    </location>
</feature>
<keyword evidence="2" id="KW-0812">Transmembrane</keyword>
<accession>A0A1M7Q7J7</accession>
<dbReference type="GO" id="GO:0016747">
    <property type="term" value="F:acyltransferase activity, transferring groups other than amino-acyl groups"/>
    <property type="evidence" value="ECO:0007669"/>
    <property type="project" value="InterPro"/>
</dbReference>
<evidence type="ECO:0000256" key="2">
    <source>
        <dbReference type="SAM" id="Phobius"/>
    </source>
</evidence>
<dbReference type="InterPro" id="IPR002656">
    <property type="entry name" value="Acyl_transf_3_dom"/>
</dbReference>
<reference evidence="4 5" key="1">
    <citation type="submission" date="2016-11" db="EMBL/GenBank/DDBJ databases">
        <authorList>
            <person name="Jaros S."/>
            <person name="Januszkiewicz K."/>
            <person name="Wedrychowicz H."/>
        </authorList>
    </citation>
    <scope>NUCLEOTIDE SEQUENCE [LARGE SCALE GENOMIC DNA]</scope>
    <source>
        <strain evidence="4 5">DSM 46144</strain>
    </source>
</reference>
<dbReference type="AlphaFoldDB" id="A0A1M7Q7J7"/>
<feature type="transmembrane region" description="Helical" evidence="2">
    <location>
        <begin position="258"/>
        <end position="275"/>
    </location>
</feature>
<feature type="transmembrane region" description="Helical" evidence="2">
    <location>
        <begin position="220"/>
        <end position="238"/>
    </location>
</feature>
<feature type="compositionally biased region" description="Basic and acidic residues" evidence="1">
    <location>
        <begin position="576"/>
        <end position="595"/>
    </location>
</feature>
<feature type="transmembrane region" description="Helical" evidence="2">
    <location>
        <begin position="287"/>
        <end position="305"/>
    </location>
</feature>
<dbReference type="STRING" id="134849.SAMN05443668_104245"/>
<feature type="compositionally biased region" description="Low complexity" evidence="1">
    <location>
        <begin position="422"/>
        <end position="435"/>
    </location>
</feature>
<feature type="compositionally biased region" description="Low complexity" evidence="1">
    <location>
        <begin position="376"/>
        <end position="388"/>
    </location>
</feature>
<protein>
    <submittedName>
        <fullName evidence="4">Peptidoglycan/LPS O-acetylase OafA/YrhL, contains acyltransferase and SGNH-hydrolase domains</fullName>
    </submittedName>
</protein>
<feature type="transmembrane region" description="Helical" evidence="2">
    <location>
        <begin position="138"/>
        <end position="156"/>
    </location>
</feature>
<evidence type="ECO:0000313" key="4">
    <source>
        <dbReference type="EMBL" id="SHN26309.1"/>
    </source>
</evidence>
<keyword evidence="2" id="KW-0472">Membrane</keyword>
<feature type="domain" description="Acyltransferase 3" evidence="3">
    <location>
        <begin position="18"/>
        <end position="342"/>
    </location>
</feature>
<keyword evidence="2" id="KW-1133">Transmembrane helix</keyword>
<evidence type="ECO:0000256" key="1">
    <source>
        <dbReference type="SAM" id="MobiDB-lite"/>
    </source>
</evidence>
<keyword evidence="4" id="KW-0378">Hydrolase</keyword>
<feature type="transmembrane region" description="Helical" evidence="2">
    <location>
        <begin position="325"/>
        <end position="346"/>
    </location>
</feature>
<organism evidence="4 5">
    <name type="scientific">Cryptosporangium aurantiacum</name>
    <dbReference type="NCBI Taxonomy" id="134849"/>
    <lineage>
        <taxon>Bacteria</taxon>
        <taxon>Bacillati</taxon>
        <taxon>Actinomycetota</taxon>
        <taxon>Actinomycetes</taxon>
        <taxon>Cryptosporangiales</taxon>
        <taxon>Cryptosporangiaceae</taxon>
        <taxon>Cryptosporangium</taxon>
    </lineage>
</organism>
<name>A0A1M7Q7J7_9ACTN</name>
<feature type="compositionally biased region" description="Basic and acidic residues" evidence="1">
    <location>
        <begin position="436"/>
        <end position="454"/>
    </location>
</feature>
<feature type="compositionally biased region" description="Basic and acidic residues" evidence="1">
    <location>
        <begin position="461"/>
        <end position="504"/>
    </location>
</feature>
<feature type="transmembrane region" description="Helical" evidence="2">
    <location>
        <begin position="195"/>
        <end position="213"/>
    </location>
</feature>